<dbReference type="FunFam" id="3.20.20.140:FF:000005">
    <property type="entry name" value="TatD family hydrolase"/>
    <property type="match status" value="1"/>
</dbReference>
<keyword evidence="2 4" id="KW-0479">Metal-binding</keyword>
<feature type="binding site" evidence="4">
    <location>
        <position position="7"/>
    </location>
    <ligand>
        <name>a divalent metal cation</name>
        <dbReference type="ChEBI" id="CHEBI:60240"/>
        <label>1</label>
    </ligand>
</feature>
<gene>
    <name evidence="5" type="ORF">NNL22_12580</name>
</gene>
<name>A0A9E8KMY1_9ALTE</name>
<dbReference type="EMBL" id="CP101527">
    <property type="protein sequence ID" value="UZW73868.1"/>
    <property type="molecule type" value="Genomic_DNA"/>
</dbReference>
<organism evidence="5 6">
    <name type="scientific">Alkalimarinus sediminis</name>
    <dbReference type="NCBI Taxonomy" id="1632866"/>
    <lineage>
        <taxon>Bacteria</taxon>
        <taxon>Pseudomonadati</taxon>
        <taxon>Pseudomonadota</taxon>
        <taxon>Gammaproteobacteria</taxon>
        <taxon>Alteromonadales</taxon>
        <taxon>Alteromonadaceae</taxon>
        <taxon>Alkalimarinus</taxon>
    </lineage>
</organism>
<protein>
    <submittedName>
        <fullName evidence="5">TatD family hydrolase</fullName>
    </submittedName>
</protein>
<dbReference type="KEGG" id="asem:NNL22_12580"/>
<dbReference type="GO" id="GO:0046872">
    <property type="term" value="F:metal ion binding"/>
    <property type="evidence" value="ECO:0007669"/>
    <property type="project" value="UniProtKB-KW"/>
</dbReference>
<dbReference type="GO" id="GO:0005829">
    <property type="term" value="C:cytosol"/>
    <property type="evidence" value="ECO:0007669"/>
    <property type="project" value="TreeGrafter"/>
</dbReference>
<dbReference type="AlphaFoldDB" id="A0A9E8KMY1"/>
<dbReference type="Gene3D" id="3.20.20.140">
    <property type="entry name" value="Metal-dependent hydrolases"/>
    <property type="match status" value="1"/>
</dbReference>
<keyword evidence="6" id="KW-1185">Reference proteome</keyword>
<feature type="binding site" evidence="4">
    <location>
        <position position="202"/>
    </location>
    <ligand>
        <name>a divalent metal cation</name>
        <dbReference type="ChEBI" id="CHEBI:60240"/>
        <label>1</label>
    </ligand>
</feature>
<comment type="similarity">
    <text evidence="1">Belongs to the metallo-dependent hydrolases superfamily. TatD-type hydrolase family.</text>
</comment>
<evidence type="ECO:0000313" key="6">
    <source>
        <dbReference type="Proteomes" id="UP001164472"/>
    </source>
</evidence>
<dbReference type="PANTHER" id="PTHR46124">
    <property type="entry name" value="D-AMINOACYL-TRNA DEACYLASE"/>
    <property type="match status" value="1"/>
</dbReference>
<dbReference type="SUPFAM" id="SSF51556">
    <property type="entry name" value="Metallo-dependent hydrolases"/>
    <property type="match status" value="1"/>
</dbReference>
<dbReference type="PANTHER" id="PTHR46124:SF3">
    <property type="entry name" value="HYDROLASE"/>
    <property type="match status" value="1"/>
</dbReference>
<evidence type="ECO:0000256" key="1">
    <source>
        <dbReference type="ARBA" id="ARBA00009275"/>
    </source>
</evidence>
<reference evidence="5" key="1">
    <citation type="submission" date="2022-07" db="EMBL/GenBank/DDBJ databases">
        <title>Alkalimarinus sp. nov., isolated from gut of a Alitta virens.</title>
        <authorList>
            <person name="Yang A.I."/>
            <person name="Shin N.-R."/>
        </authorList>
    </citation>
    <scope>NUCLEOTIDE SEQUENCE</scope>
    <source>
        <strain evidence="5">FA028</strain>
    </source>
</reference>
<dbReference type="Pfam" id="PF01026">
    <property type="entry name" value="TatD_DNase"/>
    <property type="match status" value="1"/>
</dbReference>
<evidence type="ECO:0000313" key="5">
    <source>
        <dbReference type="EMBL" id="UZW73868.1"/>
    </source>
</evidence>
<evidence type="ECO:0000256" key="3">
    <source>
        <dbReference type="ARBA" id="ARBA00022801"/>
    </source>
</evidence>
<dbReference type="InterPro" id="IPR001130">
    <property type="entry name" value="TatD-like"/>
</dbReference>
<dbReference type="CDD" id="cd01310">
    <property type="entry name" value="TatD_DNAse"/>
    <property type="match status" value="1"/>
</dbReference>
<dbReference type="PIRSF" id="PIRSF005902">
    <property type="entry name" value="DNase_TatD"/>
    <property type="match status" value="1"/>
</dbReference>
<feature type="binding site" evidence="4">
    <location>
        <position position="128"/>
    </location>
    <ligand>
        <name>a divalent metal cation</name>
        <dbReference type="ChEBI" id="CHEBI:60240"/>
        <label>2</label>
    </ligand>
</feature>
<feature type="binding site" evidence="4">
    <location>
        <position position="94"/>
    </location>
    <ligand>
        <name>a divalent metal cation</name>
        <dbReference type="ChEBI" id="CHEBI:60240"/>
        <label>1</label>
    </ligand>
</feature>
<sequence>MLYADCHCHLDFKQFDGDRHDVIADAHALGVKVLVLPGVDRAGWGQLLKISAQYSGVYSCVGLHPCFLGQHKDEDFVVLERLLGSENNIVAVGETGLDLTVGGLERQLFIFEKQIDLANRFGLPVVMHSRKAHNLILQVLNRKPLLHGGVLHGYSGSYEQAMEFWRRGVYLGVGGVITYDRAKKTKHTFARLPLDSIVLETDSPDMPLQGSQGARNTPLSIPLIHKAFCSLRVESKARINDQLMRNALKLFGIPD</sequence>
<dbReference type="GO" id="GO:0016788">
    <property type="term" value="F:hydrolase activity, acting on ester bonds"/>
    <property type="evidence" value="ECO:0007669"/>
    <property type="project" value="InterPro"/>
</dbReference>
<dbReference type="RefSeq" id="WP_251810008.1">
    <property type="nucleotide sequence ID" value="NZ_CP101527.1"/>
</dbReference>
<keyword evidence="3 5" id="KW-0378">Hydrolase</keyword>
<proteinExistence type="inferred from homology"/>
<accession>A0A9E8KMY1</accession>
<dbReference type="Proteomes" id="UP001164472">
    <property type="component" value="Chromosome"/>
</dbReference>
<dbReference type="InterPro" id="IPR032466">
    <property type="entry name" value="Metal_Hydrolase"/>
</dbReference>
<evidence type="ECO:0000256" key="4">
    <source>
        <dbReference type="PIRSR" id="PIRSR005902-1"/>
    </source>
</evidence>
<feature type="binding site" evidence="4">
    <location>
        <position position="9"/>
    </location>
    <ligand>
        <name>a divalent metal cation</name>
        <dbReference type="ChEBI" id="CHEBI:60240"/>
        <label>1</label>
    </ligand>
</feature>
<feature type="binding site" evidence="4">
    <location>
        <position position="152"/>
    </location>
    <ligand>
        <name>a divalent metal cation</name>
        <dbReference type="ChEBI" id="CHEBI:60240"/>
        <label>2</label>
    </ligand>
</feature>
<evidence type="ECO:0000256" key="2">
    <source>
        <dbReference type="ARBA" id="ARBA00022723"/>
    </source>
</evidence>